<sequence length="215" mass="25719">MVRHNNAIPNGHFHKRWQKRVKTWFDQPMRKRRRARKRNARINRKQPMPCELLRPMVHCPSTRYNSRIRVGRGFTLRELKVAGLNQTFAQTIGIAVDVRRRNKCVEATAINIQRLKEYRSKLLLFPLNRKKQKEEMKKPFVPITKGINEPIRSLAKLKARTPTKEEKEFECYHYVAKARAESKYLGRKLRRKRMKNESIELPPLKKVRLHSQDMD</sequence>
<evidence type="ECO:0000256" key="4">
    <source>
        <dbReference type="RuleBase" id="RU000572"/>
    </source>
</evidence>
<dbReference type="HAMAP" id="MF_00499">
    <property type="entry name" value="Ribosomal_eL13"/>
    <property type="match status" value="1"/>
</dbReference>
<dbReference type="GO" id="GO:0003735">
    <property type="term" value="F:structural constituent of ribosome"/>
    <property type="evidence" value="ECO:0007669"/>
    <property type="project" value="InterPro"/>
</dbReference>
<organism evidence="5 6">
    <name type="scientific">Ignelater luminosus</name>
    <name type="common">Cucubano</name>
    <name type="synonym">Pyrophorus luminosus</name>
    <dbReference type="NCBI Taxonomy" id="2038154"/>
    <lineage>
        <taxon>Eukaryota</taxon>
        <taxon>Metazoa</taxon>
        <taxon>Ecdysozoa</taxon>
        <taxon>Arthropoda</taxon>
        <taxon>Hexapoda</taxon>
        <taxon>Insecta</taxon>
        <taxon>Pterygota</taxon>
        <taxon>Neoptera</taxon>
        <taxon>Endopterygota</taxon>
        <taxon>Coleoptera</taxon>
        <taxon>Polyphaga</taxon>
        <taxon>Elateriformia</taxon>
        <taxon>Elateroidea</taxon>
        <taxon>Elateridae</taxon>
        <taxon>Agrypninae</taxon>
        <taxon>Pyrophorini</taxon>
        <taxon>Ignelater</taxon>
    </lineage>
</organism>
<name>A0A8K0GBW1_IGNLU</name>
<dbReference type="AlphaFoldDB" id="A0A8K0GBW1"/>
<gene>
    <name evidence="5" type="ORF">ILUMI_13525</name>
</gene>
<evidence type="ECO:0000313" key="5">
    <source>
        <dbReference type="EMBL" id="KAF2892648.1"/>
    </source>
</evidence>
<dbReference type="OrthoDB" id="10264538at2759"/>
<proteinExistence type="inferred from homology"/>
<keyword evidence="3 4" id="KW-0687">Ribonucleoprotein</keyword>
<reference evidence="5" key="1">
    <citation type="submission" date="2019-08" db="EMBL/GenBank/DDBJ databases">
        <title>The genome of the North American firefly Photinus pyralis.</title>
        <authorList>
            <consortium name="Photinus pyralis genome working group"/>
            <person name="Fallon T.R."/>
            <person name="Sander Lower S.E."/>
            <person name="Weng J.-K."/>
        </authorList>
    </citation>
    <scope>NUCLEOTIDE SEQUENCE</scope>
    <source>
        <strain evidence="5">TRF0915ILg1</strain>
        <tissue evidence="5">Whole body</tissue>
    </source>
</reference>
<evidence type="ECO:0000256" key="3">
    <source>
        <dbReference type="ARBA" id="ARBA00023274"/>
    </source>
</evidence>
<dbReference type="InterPro" id="IPR001380">
    <property type="entry name" value="Ribosomal_eL13"/>
</dbReference>
<evidence type="ECO:0000256" key="1">
    <source>
        <dbReference type="ARBA" id="ARBA00005640"/>
    </source>
</evidence>
<dbReference type="GO" id="GO:0006412">
    <property type="term" value="P:translation"/>
    <property type="evidence" value="ECO:0007669"/>
    <property type="project" value="InterPro"/>
</dbReference>
<comment type="similarity">
    <text evidence="1 4">Belongs to the eukaryotic ribosomal protein eL13 family.</text>
</comment>
<keyword evidence="6" id="KW-1185">Reference proteome</keyword>
<dbReference type="Pfam" id="PF01294">
    <property type="entry name" value="Ribosomal_L13e"/>
    <property type="match status" value="1"/>
</dbReference>
<dbReference type="InterPro" id="IPR018256">
    <property type="entry name" value="Ribosomal_eL13_CS"/>
</dbReference>
<dbReference type="GO" id="GO:0022625">
    <property type="term" value="C:cytosolic large ribosomal subunit"/>
    <property type="evidence" value="ECO:0007669"/>
    <property type="project" value="TreeGrafter"/>
</dbReference>
<accession>A0A8K0GBW1</accession>
<evidence type="ECO:0000313" key="6">
    <source>
        <dbReference type="Proteomes" id="UP000801492"/>
    </source>
</evidence>
<dbReference type="PANTHER" id="PTHR11722">
    <property type="entry name" value="60S RIBOSOMAL PROTEIN L13"/>
    <property type="match status" value="1"/>
</dbReference>
<dbReference type="PANTHER" id="PTHR11722:SF0">
    <property type="entry name" value="LARGE RIBOSOMAL SUBUNIT PROTEIN EL13"/>
    <property type="match status" value="1"/>
</dbReference>
<comment type="caution">
    <text evidence="5">The sequence shown here is derived from an EMBL/GenBank/DDBJ whole genome shotgun (WGS) entry which is preliminary data.</text>
</comment>
<protein>
    <recommendedName>
        <fullName evidence="4">60S ribosomal protein L13</fullName>
    </recommendedName>
</protein>
<dbReference type="Proteomes" id="UP000801492">
    <property type="component" value="Unassembled WGS sequence"/>
</dbReference>
<dbReference type="EMBL" id="VTPC01008617">
    <property type="protein sequence ID" value="KAF2892648.1"/>
    <property type="molecule type" value="Genomic_DNA"/>
</dbReference>
<dbReference type="GO" id="GO:0003723">
    <property type="term" value="F:RNA binding"/>
    <property type="evidence" value="ECO:0007669"/>
    <property type="project" value="TreeGrafter"/>
</dbReference>
<evidence type="ECO:0000256" key="2">
    <source>
        <dbReference type="ARBA" id="ARBA00022980"/>
    </source>
</evidence>
<dbReference type="PROSITE" id="PS01104">
    <property type="entry name" value="RIBOSOMAL_L13E"/>
    <property type="match status" value="1"/>
</dbReference>
<keyword evidence="2 4" id="KW-0689">Ribosomal protein</keyword>